<comment type="caution">
    <text evidence="2">The sequence shown here is derived from an EMBL/GenBank/DDBJ whole genome shotgun (WGS) entry which is preliminary data.</text>
</comment>
<dbReference type="Pfam" id="PF00535">
    <property type="entry name" value="Glycos_transf_2"/>
    <property type="match status" value="1"/>
</dbReference>
<feature type="domain" description="Glycosyltransferase 2-like" evidence="1">
    <location>
        <begin position="9"/>
        <end position="120"/>
    </location>
</feature>
<evidence type="ECO:0000313" key="3">
    <source>
        <dbReference type="Proteomes" id="UP001549321"/>
    </source>
</evidence>
<evidence type="ECO:0000259" key="1">
    <source>
        <dbReference type="Pfam" id="PF00535"/>
    </source>
</evidence>
<dbReference type="InterPro" id="IPR001173">
    <property type="entry name" value="Glyco_trans_2-like"/>
</dbReference>
<gene>
    <name evidence="2" type="ORF">ABIE08_002778</name>
</gene>
<dbReference type="Gene3D" id="3.90.550.10">
    <property type="entry name" value="Spore Coat Polysaccharide Biosynthesis Protein SpsA, Chain A"/>
    <property type="match status" value="1"/>
</dbReference>
<dbReference type="Proteomes" id="UP001549321">
    <property type="component" value="Unassembled WGS sequence"/>
</dbReference>
<dbReference type="PANTHER" id="PTHR43685">
    <property type="entry name" value="GLYCOSYLTRANSFERASE"/>
    <property type="match status" value="1"/>
</dbReference>
<dbReference type="InterPro" id="IPR029044">
    <property type="entry name" value="Nucleotide-diphossugar_trans"/>
</dbReference>
<dbReference type="EMBL" id="JBEPSM010000002">
    <property type="protein sequence ID" value="MET4634832.1"/>
    <property type="molecule type" value="Genomic_DNA"/>
</dbReference>
<accession>A0ABV2R0P0</accession>
<dbReference type="SUPFAM" id="SSF53448">
    <property type="entry name" value="Nucleotide-diphospho-sugar transferases"/>
    <property type="match status" value="1"/>
</dbReference>
<protein>
    <submittedName>
        <fullName evidence="2">Glycosyltransferase involved in cell wall biosynthesis</fullName>
    </submittedName>
</protein>
<keyword evidence="3" id="KW-1185">Reference proteome</keyword>
<proteinExistence type="predicted"/>
<organism evidence="2 3">
    <name type="scientific">Kaistia defluvii</name>
    <dbReference type="NCBI Taxonomy" id="410841"/>
    <lineage>
        <taxon>Bacteria</taxon>
        <taxon>Pseudomonadati</taxon>
        <taxon>Pseudomonadota</taxon>
        <taxon>Alphaproteobacteria</taxon>
        <taxon>Hyphomicrobiales</taxon>
        <taxon>Kaistiaceae</taxon>
        <taxon>Kaistia</taxon>
    </lineage>
</organism>
<dbReference type="RefSeq" id="WP_354551880.1">
    <property type="nucleotide sequence ID" value="NZ_JBEPSM010000002.1"/>
</dbReference>
<reference evidence="2 3" key="1">
    <citation type="submission" date="2024-06" db="EMBL/GenBank/DDBJ databases">
        <title>Sorghum-associated microbial communities from plants grown in Nebraska, USA.</title>
        <authorList>
            <person name="Schachtman D."/>
        </authorList>
    </citation>
    <scope>NUCLEOTIDE SEQUENCE [LARGE SCALE GENOMIC DNA]</scope>
    <source>
        <strain evidence="2 3">3207</strain>
    </source>
</reference>
<evidence type="ECO:0000313" key="2">
    <source>
        <dbReference type="EMBL" id="MET4634832.1"/>
    </source>
</evidence>
<name>A0ABV2R0P0_9HYPH</name>
<sequence>MENLTIAAVIPLYNGKDFIAEALRSVLSQTVLPDEVIVVDDGSTDDGADIVRAIALENDRVRLLTKSNGGQSSARNLAIRSTQCTHIALLDQDDVWYDDHIAILKAAALDFDRSNLALIYGDLDQMDETGRMFLPSCLRSNPSPQPKRSLLECLSRDMFILPGASLVLREAILDVGMFDERLSGYEDDDLFLRLFLRGYRSLFVPKGVTKWRIHSGSTSYSPRMDRSRRIYFGKLVEMFPDDPRLEHYWIRDAVAPRFLGKGLSEFVSATRAGDRARMEEALRDMDSILPYAKRKVRRRSRWLMPLIRALGPTRFDGLARTLARLCFRDRPPKPRYPAPSADDRGYQT</sequence>
<dbReference type="InterPro" id="IPR050834">
    <property type="entry name" value="Glycosyltransf_2"/>
</dbReference>
<dbReference type="PANTHER" id="PTHR43685:SF2">
    <property type="entry name" value="GLYCOSYLTRANSFERASE 2-LIKE DOMAIN-CONTAINING PROTEIN"/>
    <property type="match status" value="1"/>
</dbReference>